<sequence>MTKENVTYNSKKIITIAYPILISLLMEQMIGLTDTAFMGRVGEVELGATAIAGVYYMVIFMVGLGFSVGAQILIGRRNGEGNYRAIGRVFYQGAFFLLGLAAVLFTLSQIFSNEILSAMISSPNVLLKAEEYMEWRVYGFFFSFMAAMFRAFFVGTTQTKTLTLNSVVMVVSNVVFNYILIFGKFGCPAFGIAGAAMGSSLAELVSLIFFIVYTRSRIDYRKYGLDKVEKPDLRELRKILGISSWIMVQNLISMSTWFIFFVYIEHLGERELAITNIVRSLSGFLFMIVLAFASTCSSVVSNLIGAGEENQVMAVIRRHVRITYAIVLPIALLMSVLPKLFLAIYTDIPDLIDASVASVWVMCSAYLLIVPSNIYFQSVSGTGNTKTAFGLEMMALVIYVAYITVTILIMRVDVAIAWSAEAVYAVIMFLLGYRYMKSGKWVGRSI</sequence>
<feature type="transmembrane region" description="Helical" evidence="10">
    <location>
        <begin position="162"/>
        <end position="183"/>
    </location>
</feature>
<evidence type="ECO:0000313" key="11">
    <source>
        <dbReference type="EMBL" id="MBO8475899.1"/>
    </source>
</evidence>
<feature type="transmembrane region" description="Helical" evidence="10">
    <location>
        <begin position="189"/>
        <end position="213"/>
    </location>
</feature>
<feature type="transmembrane region" description="Helical" evidence="10">
    <location>
        <begin position="12"/>
        <end position="30"/>
    </location>
</feature>
<dbReference type="NCBIfam" id="TIGR00797">
    <property type="entry name" value="matE"/>
    <property type="match status" value="1"/>
</dbReference>
<evidence type="ECO:0000256" key="10">
    <source>
        <dbReference type="SAM" id="Phobius"/>
    </source>
</evidence>
<dbReference type="PANTHER" id="PTHR43298">
    <property type="entry name" value="MULTIDRUG RESISTANCE PROTEIN NORM-RELATED"/>
    <property type="match status" value="1"/>
</dbReference>
<dbReference type="GO" id="GO:0005886">
    <property type="term" value="C:plasma membrane"/>
    <property type="evidence" value="ECO:0007669"/>
    <property type="project" value="UniProtKB-SubCell"/>
</dbReference>
<gene>
    <name evidence="11" type="ORF">IAB88_02780</name>
</gene>
<protein>
    <recommendedName>
        <fullName evidence="9">Multidrug-efflux transporter</fullName>
    </recommendedName>
</protein>
<feature type="transmembrane region" description="Helical" evidence="10">
    <location>
        <begin position="284"/>
        <end position="304"/>
    </location>
</feature>
<feature type="transmembrane region" description="Helical" evidence="10">
    <location>
        <begin position="135"/>
        <end position="155"/>
    </location>
</feature>
<dbReference type="InterPro" id="IPR002528">
    <property type="entry name" value="MATE_fam"/>
</dbReference>
<keyword evidence="6 10" id="KW-1133">Transmembrane helix</keyword>
<proteinExistence type="predicted"/>
<dbReference type="EMBL" id="JADIMC010000034">
    <property type="protein sequence ID" value="MBO8475899.1"/>
    <property type="molecule type" value="Genomic_DNA"/>
</dbReference>
<feature type="transmembrane region" description="Helical" evidence="10">
    <location>
        <begin position="95"/>
        <end position="115"/>
    </location>
</feature>
<keyword evidence="4" id="KW-1003">Cell membrane</keyword>
<evidence type="ECO:0000313" key="12">
    <source>
        <dbReference type="Proteomes" id="UP000823598"/>
    </source>
</evidence>
<reference evidence="11" key="2">
    <citation type="journal article" date="2021" name="PeerJ">
        <title>Extensive microbial diversity within the chicken gut microbiome revealed by metagenomics and culture.</title>
        <authorList>
            <person name="Gilroy R."/>
            <person name="Ravi A."/>
            <person name="Getino M."/>
            <person name="Pursley I."/>
            <person name="Horton D.L."/>
            <person name="Alikhan N.F."/>
            <person name="Baker D."/>
            <person name="Gharbi K."/>
            <person name="Hall N."/>
            <person name="Watson M."/>
            <person name="Adriaenssens E.M."/>
            <person name="Foster-Nyarko E."/>
            <person name="Jarju S."/>
            <person name="Secka A."/>
            <person name="Antonio M."/>
            <person name="Oren A."/>
            <person name="Chaudhuri R.R."/>
            <person name="La Ragione R."/>
            <person name="Hildebrand F."/>
            <person name="Pallen M.J."/>
        </authorList>
    </citation>
    <scope>NUCLEOTIDE SEQUENCE</scope>
    <source>
        <strain evidence="11">6919</strain>
    </source>
</reference>
<dbReference type="InterPro" id="IPR050222">
    <property type="entry name" value="MATE_MdtK"/>
</dbReference>
<dbReference type="Proteomes" id="UP000823598">
    <property type="component" value="Unassembled WGS sequence"/>
</dbReference>
<dbReference type="GO" id="GO:0042910">
    <property type="term" value="F:xenobiotic transmembrane transporter activity"/>
    <property type="evidence" value="ECO:0007669"/>
    <property type="project" value="InterPro"/>
</dbReference>
<feature type="transmembrane region" description="Helical" evidence="10">
    <location>
        <begin position="239"/>
        <end position="264"/>
    </location>
</feature>
<evidence type="ECO:0000256" key="2">
    <source>
        <dbReference type="ARBA" id="ARBA00022448"/>
    </source>
</evidence>
<evidence type="ECO:0000256" key="6">
    <source>
        <dbReference type="ARBA" id="ARBA00022989"/>
    </source>
</evidence>
<comment type="caution">
    <text evidence="11">The sequence shown here is derived from an EMBL/GenBank/DDBJ whole genome shotgun (WGS) entry which is preliminary data.</text>
</comment>
<dbReference type="InterPro" id="IPR048279">
    <property type="entry name" value="MdtK-like"/>
</dbReference>
<accession>A0A9D9IQ18</accession>
<evidence type="ECO:0000256" key="8">
    <source>
        <dbReference type="ARBA" id="ARBA00023136"/>
    </source>
</evidence>
<feature type="transmembrane region" description="Helical" evidence="10">
    <location>
        <begin position="415"/>
        <end position="436"/>
    </location>
</feature>
<evidence type="ECO:0000256" key="3">
    <source>
        <dbReference type="ARBA" id="ARBA00022449"/>
    </source>
</evidence>
<feature type="transmembrane region" description="Helical" evidence="10">
    <location>
        <begin position="50"/>
        <end position="74"/>
    </location>
</feature>
<keyword evidence="3" id="KW-0050">Antiport</keyword>
<dbReference type="PIRSF" id="PIRSF006603">
    <property type="entry name" value="DinF"/>
    <property type="match status" value="1"/>
</dbReference>
<evidence type="ECO:0000256" key="9">
    <source>
        <dbReference type="ARBA" id="ARBA00031636"/>
    </source>
</evidence>
<comment type="subcellular location">
    <subcellularLocation>
        <location evidence="1">Cell membrane</location>
        <topology evidence="1">Multi-pass membrane protein</topology>
    </subcellularLocation>
</comment>
<feature type="transmembrane region" description="Helical" evidence="10">
    <location>
        <begin position="357"/>
        <end position="376"/>
    </location>
</feature>
<dbReference type="PANTHER" id="PTHR43298:SF2">
    <property type="entry name" value="FMN_FAD EXPORTER YEEO-RELATED"/>
    <property type="match status" value="1"/>
</dbReference>
<organism evidence="11 12">
    <name type="scientific">Candidatus Limisoma faecipullorum</name>
    <dbReference type="NCBI Taxonomy" id="2840854"/>
    <lineage>
        <taxon>Bacteria</taxon>
        <taxon>Pseudomonadati</taxon>
        <taxon>Bacteroidota</taxon>
        <taxon>Bacteroidia</taxon>
        <taxon>Bacteroidales</taxon>
        <taxon>Candidatus Limisoma</taxon>
    </lineage>
</organism>
<feature type="transmembrane region" description="Helical" evidence="10">
    <location>
        <begin position="388"/>
        <end position="409"/>
    </location>
</feature>
<feature type="transmembrane region" description="Helical" evidence="10">
    <location>
        <begin position="324"/>
        <end position="345"/>
    </location>
</feature>
<name>A0A9D9IQ18_9BACT</name>
<evidence type="ECO:0000256" key="4">
    <source>
        <dbReference type="ARBA" id="ARBA00022475"/>
    </source>
</evidence>
<evidence type="ECO:0000256" key="5">
    <source>
        <dbReference type="ARBA" id="ARBA00022692"/>
    </source>
</evidence>
<keyword evidence="2" id="KW-0813">Transport</keyword>
<dbReference type="GO" id="GO:0015297">
    <property type="term" value="F:antiporter activity"/>
    <property type="evidence" value="ECO:0007669"/>
    <property type="project" value="UniProtKB-KW"/>
</dbReference>
<dbReference type="AlphaFoldDB" id="A0A9D9IQ18"/>
<evidence type="ECO:0000256" key="7">
    <source>
        <dbReference type="ARBA" id="ARBA00023065"/>
    </source>
</evidence>
<dbReference type="GO" id="GO:0006811">
    <property type="term" value="P:monoatomic ion transport"/>
    <property type="evidence" value="ECO:0007669"/>
    <property type="project" value="UniProtKB-KW"/>
</dbReference>
<keyword evidence="7" id="KW-0406">Ion transport</keyword>
<evidence type="ECO:0000256" key="1">
    <source>
        <dbReference type="ARBA" id="ARBA00004651"/>
    </source>
</evidence>
<dbReference type="CDD" id="cd13133">
    <property type="entry name" value="MATE_like_7"/>
    <property type="match status" value="1"/>
</dbReference>
<reference evidence="11" key="1">
    <citation type="submission" date="2020-10" db="EMBL/GenBank/DDBJ databases">
        <authorList>
            <person name="Gilroy R."/>
        </authorList>
    </citation>
    <scope>NUCLEOTIDE SEQUENCE</scope>
    <source>
        <strain evidence="11">6919</strain>
    </source>
</reference>
<dbReference type="Pfam" id="PF01554">
    <property type="entry name" value="MatE"/>
    <property type="match status" value="2"/>
</dbReference>
<keyword evidence="8 10" id="KW-0472">Membrane</keyword>
<keyword evidence="5 10" id="KW-0812">Transmembrane</keyword>